<dbReference type="Pfam" id="PF02465">
    <property type="entry name" value="FliD_N"/>
    <property type="match status" value="1"/>
</dbReference>
<gene>
    <name evidence="8" type="primary">fliD</name>
    <name evidence="8" type="ORF">IS491_09810</name>
</gene>
<dbReference type="GO" id="GO:0007155">
    <property type="term" value="P:cell adhesion"/>
    <property type="evidence" value="ECO:0007669"/>
    <property type="project" value="InterPro"/>
</dbReference>
<keyword evidence="8" id="KW-0969">Cilium</keyword>
<dbReference type="OMA" id="MVTRITG"/>
<evidence type="ECO:0000259" key="6">
    <source>
        <dbReference type="Pfam" id="PF02465"/>
    </source>
</evidence>
<proteinExistence type="inferred from homology"/>
<organism evidence="8 9">
    <name type="scientific">Clostridium beijerinckii</name>
    <name type="common">Clostridium MP</name>
    <dbReference type="NCBI Taxonomy" id="1520"/>
    <lineage>
        <taxon>Bacteria</taxon>
        <taxon>Bacillati</taxon>
        <taxon>Bacillota</taxon>
        <taxon>Clostridia</taxon>
        <taxon>Eubacteriales</taxon>
        <taxon>Clostridiaceae</taxon>
        <taxon>Clostridium</taxon>
    </lineage>
</organism>
<dbReference type="EMBL" id="JADOEF010000001">
    <property type="protein sequence ID" value="MBF7808952.1"/>
    <property type="molecule type" value="Genomic_DNA"/>
</dbReference>
<comment type="function">
    <text evidence="5">Required for morphogenesis and for the elongation of the flagellar filament by facilitating polymerization of the flagellin monomers at the tip of growing filament. Forms a capping structure, which prevents flagellin subunits (transported through the central channel of the flagellum) from leaking out without polymerization at the distal end.</text>
</comment>
<protein>
    <recommendedName>
        <fullName evidence="5">Flagellar hook-associated protein 2</fullName>
        <shortName evidence="5">HAP2</shortName>
    </recommendedName>
    <alternativeName>
        <fullName evidence="5">Flagellar cap protein</fullName>
    </alternativeName>
</protein>
<dbReference type="GO" id="GO:0005576">
    <property type="term" value="C:extracellular region"/>
    <property type="evidence" value="ECO:0007669"/>
    <property type="project" value="UniProtKB-SubCell"/>
</dbReference>
<evidence type="ECO:0000256" key="3">
    <source>
        <dbReference type="ARBA" id="ARBA00023054"/>
    </source>
</evidence>
<comment type="caution">
    <text evidence="8">The sequence shown here is derived from an EMBL/GenBank/DDBJ whole genome shotgun (WGS) entry which is preliminary data.</text>
</comment>
<keyword evidence="8" id="KW-0966">Cell projection</keyword>
<dbReference type="GO" id="GO:0009421">
    <property type="term" value="C:bacterial-type flagellum filament cap"/>
    <property type="evidence" value="ECO:0007669"/>
    <property type="project" value="InterPro"/>
</dbReference>
<accession>A0AAE2RP71</accession>
<dbReference type="GO" id="GO:0071973">
    <property type="term" value="P:bacterial-type flagellum-dependent cell motility"/>
    <property type="evidence" value="ECO:0007669"/>
    <property type="project" value="TreeGrafter"/>
</dbReference>
<keyword evidence="5" id="KW-0964">Secreted</keyword>
<dbReference type="InterPro" id="IPR003481">
    <property type="entry name" value="FliD_N"/>
</dbReference>
<comment type="similarity">
    <text evidence="1 5">Belongs to the FliD family.</text>
</comment>
<feature type="domain" description="Flagellar hook-associated protein 2 N-terminal" evidence="6">
    <location>
        <begin position="17"/>
        <end position="116"/>
    </location>
</feature>
<dbReference type="Proteomes" id="UP000631418">
    <property type="component" value="Unassembled WGS sequence"/>
</dbReference>
<comment type="subcellular location">
    <subcellularLocation>
        <location evidence="5">Secreted</location>
    </subcellularLocation>
    <subcellularLocation>
        <location evidence="5">Bacterial flagellum</location>
    </subcellularLocation>
</comment>
<dbReference type="InterPro" id="IPR010809">
    <property type="entry name" value="FliD_C"/>
</dbReference>
<feature type="domain" description="Flagellar hook-associated protein 2 C-terminal" evidence="7">
    <location>
        <begin position="236"/>
        <end position="512"/>
    </location>
</feature>
<evidence type="ECO:0000259" key="7">
    <source>
        <dbReference type="Pfam" id="PF07195"/>
    </source>
</evidence>
<evidence type="ECO:0000256" key="5">
    <source>
        <dbReference type="RuleBase" id="RU362066"/>
    </source>
</evidence>
<evidence type="ECO:0000256" key="2">
    <source>
        <dbReference type="ARBA" id="ARBA00011255"/>
    </source>
</evidence>
<feature type="coiled-coil region" evidence="5">
    <location>
        <begin position="468"/>
        <end position="495"/>
    </location>
</feature>
<dbReference type="Pfam" id="PF07195">
    <property type="entry name" value="FliD_C"/>
    <property type="match status" value="1"/>
</dbReference>
<evidence type="ECO:0000313" key="9">
    <source>
        <dbReference type="Proteomes" id="UP000631418"/>
    </source>
</evidence>
<reference evidence="8" key="1">
    <citation type="submission" date="2020-11" db="EMBL/GenBank/DDBJ databases">
        <authorList>
            <person name="Thieme N."/>
            <person name="Liebl W."/>
            <person name="Zverlov V."/>
        </authorList>
    </citation>
    <scope>NUCLEOTIDE SEQUENCE</scope>
    <source>
        <strain evidence="8">NT08</strain>
    </source>
</reference>
<keyword evidence="4 5" id="KW-0975">Bacterial flagellum</keyword>
<evidence type="ECO:0000313" key="8">
    <source>
        <dbReference type="EMBL" id="MBF7808952.1"/>
    </source>
</evidence>
<evidence type="ECO:0000256" key="4">
    <source>
        <dbReference type="ARBA" id="ARBA00023143"/>
    </source>
</evidence>
<dbReference type="AlphaFoldDB" id="A0AAE2RP71"/>
<dbReference type="GO" id="GO:0009424">
    <property type="term" value="C:bacterial-type flagellum hook"/>
    <property type="evidence" value="ECO:0007669"/>
    <property type="project" value="UniProtKB-UniRule"/>
</dbReference>
<comment type="subunit">
    <text evidence="2 5">Homopentamer.</text>
</comment>
<dbReference type="PANTHER" id="PTHR30288:SF0">
    <property type="entry name" value="FLAGELLAR HOOK-ASSOCIATED PROTEIN 2"/>
    <property type="match status" value="1"/>
</dbReference>
<sequence length="525" mass="56452">MSNVRSVNRMTGLSGLLDTDSLVTASMKPYKLKVDTQKQNEQVLEWKQEQYRTIMKSANDFYSKYLTVDGSSSLLSTKIYNSVKFTSGNSNVVTATTTSGASIDNYSISVSQLASKASTTLTSTNLTAADKLSFSFSTKDSSGTPTTTSIDDITTTGKTQSQIVSELNTAFSTKGIAATAKISDFSGGILIQSNNMGSDLSFTAKLTSGGASISSQTSTGKNLHASITKADGSVYNISDIENKTTSNTKTIDGVTFNFADTTDANEDSNGKITGGGTPVKLTGTTDVSALKDRITSFINDYDTLLSSINTKLYETRDKNYMPLTDDQRKEMSDTQITQWETKAKTGLLRKDDSLTTIAEGLKSAMQGIFGSTLISSSGLTLESMGIKPVKDYTDKNGLYNIADDNTLTQTLQNNLEAVKELFTKNATATDVSNSGIIVKLADVVNKNVTGLSSTLMLKVGTDSYNTYNSDLAKQITSMKSQISEMEDDLTDRENKLYSKYATLESALSKLQSQQNSLSSYFAGSN</sequence>
<dbReference type="InterPro" id="IPR040026">
    <property type="entry name" value="FliD"/>
</dbReference>
<keyword evidence="8" id="KW-0282">Flagellum</keyword>
<evidence type="ECO:0000256" key="1">
    <source>
        <dbReference type="ARBA" id="ARBA00009764"/>
    </source>
</evidence>
<keyword evidence="3 5" id="KW-0175">Coiled coil</keyword>
<dbReference type="PANTHER" id="PTHR30288">
    <property type="entry name" value="FLAGELLAR CAP/ASSEMBLY PROTEIN FLID"/>
    <property type="match status" value="1"/>
</dbReference>
<name>A0AAE2RP71_CLOBE</name>
<dbReference type="RefSeq" id="WP_012060448.1">
    <property type="nucleotide sequence ID" value="NZ_CP073279.1"/>
</dbReference>